<name>A0ABQ0Y0P5_STAGA</name>
<dbReference type="Proteomes" id="UP000321057">
    <property type="component" value="Unassembled WGS sequence"/>
</dbReference>
<reference evidence="1 2" key="1">
    <citation type="submission" date="2019-07" db="EMBL/GenBank/DDBJ databases">
        <title>Whole genome shotgun sequence of Staphylococcus gallinarum NBRC 109767.</title>
        <authorList>
            <person name="Hosoyama A."/>
            <person name="Uohara A."/>
            <person name="Ohji S."/>
            <person name="Ichikawa N."/>
        </authorList>
    </citation>
    <scope>NUCLEOTIDE SEQUENCE [LARGE SCALE GENOMIC DNA]</scope>
    <source>
        <strain evidence="1 2">NBRC 109767</strain>
    </source>
</reference>
<comment type="caution">
    <text evidence="1">The sequence shown here is derived from an EMBL/GenBank/DDBJ whole genome shotgun (WGS) entry which is preliminary data.</text>
</comment>
<dbReference type="EMBL" id="BKAX01000003">
    <property type="protein sequence ID" value="GEQ04958.1"/>
    <property type="molecule type" value="Genomic_DNA"/>
</dbReference>
<protein>
    <submittedName>
        <fullName evidence="1">Uncharacterized protein</fullName>
    </submittedName>
</protein>
<accession>A0ABQ0Y0P5</accession>
<keyword evidence="2" id="KW-1185">Reference proteome</keyword>
<evidence type="ECO:0000313" key="1">
    <source>
        <dbReference type="EMBL" id="GEQ04958.1"/>
    </source>
</evidence>
<sequence length="65" mass="8060">MISSTQEMHNREWTKKSDIPRDFDSTLFSMNYYVSYYALRHFYELWEFLKVMHLYIRNIGKCVII</sequence>
<gene>
    <name evidence="1" type="ORF">SGA02_07860</name>
</gene>
<proteinExistence type="predicted"/>
<evidence type="ECO:0000313" key="2">
    <source>
        <dbReference type="Proteomes" id="UP000321057"/>
    </source>
</evidence>
<organism evidence="1 2">
    <name type="scientific">Staphylococcus gallinarum</name>
    <dbReference type="NCBI Taxonomy" id="1293"/>
    <lineage>
        <taxon>Bacteria</taxon>
        <taxon>Bacillati</taxon>
        <taxon>Bacillota</taxon>
        <taxon>Bacilli</taxon>
        <taxon>Bacillales</taxon>
        <taxon>Staphylococcaceae</taxon>
        <taxon>Staphylococcus</taxon>
    </lineage>
</organism>